<name>A0ABW7JIS6_9NOCA</name>
<feature type="coiled-coil region" evidence="1">
    <location>
        <begin position="67"/>
        <end position="94"/>
    </location>
</feature>
<feature type="non-terminal residue" evidence="2">
    <location>
        <position position="125"/>
    </location>
</feature>
<dbReference type="EMBL" id="JBIMSO010000031">
    <property type="protein sequence ID" value="MFH5207876.1"/>
    <property type="molecule type" value="Genomic_DNA"/>
</dbReference>
<evidence type="ECO:0000256" key="1">
    <source>
        <dbReference type="SAM" id="Coils"/>
    </source>
</evidence>
<comment type="caution">
    <text evidence="2">The sequence shown here is derived from an EMBL/GenBank/DDBJ whole genome shotgun (WGS) entry which is preliminary data.</text>
</comment>
<organism evidence="2 3">
    <name type="scientific">Antrihabitans spumae</name>
    <dbReference type="NCBI Taxonomy" id="3373370"/>
    <lineage>
        <taxon>Bacteria</taxon>
        <taxon>Bacillati</taxon>
        <taxon>Actinomycetota</taxon>
        <taxon>Actinomycetes</taxon>
        <taxon>Mycobacteriales</taxon>
        <taxon>Nocardiaceae</taxon>
        <taxon>Antrihabitans</taxon>
    </lineage>
</organism>
<dbReference type="InterPro" id="IPR051839">
    <property type="entry name" value="RD_transcriptional_regulator"/>
</dbReference>
<dbReference type="Gene3D" id="1.10.10.60">
    <property type="entry name" value="Homeodomain-like"/>
    <property type="match status" value="1"/>
</dbReference>
<gene>
    <name evidence="2" type="ORF">ACHIPZ_06560</name>
</gene>
<dbReference type="Pfam" id="PF01527">
    <property type="entry name" value="HTH_Tnp_1"/>
    <property type="match status" value="1"/>
</dbReference>
<dbReference type="PANTHER" id="PTHR33215">
    <property type="entry name" value="PROTEIN DISTAL ANTENNA"/>
    <property type="match status" value="1"/>
</dbReference>
<dbReference type="SUPFAM" id="SSF46689">
    <property type="entry name" value="Homeodomain-like"/>
    <property type="match status" value="1"/>
</dbReference>
<dbReference type="Proteomes" id="UP001609175">
    <property type="component" value="Unassembled WGS sequence"/>
</dbReference>
<proteinExistence type="predicted"/>
<dbReference type="InterPro" id="IPR002514">
    <property type="entry name" value="Transposase_8"/>
</dbReference>
<dbReference type="RefSeq" id="WP_395113315.1">
    <property type="nucleotide sequence ID" value="NZ_JBIMSO010000031.1"/>
</dbReference>
<protein>
    <submittedName>
        <fullName evidence="2">Transposase</fullName>
    </submittedName>
</protein>
<dbReference type="PANTHER" id="PTHR33215:SF13">
    <property type="entry name" value="PROTEIN DISTAL ANTENNA"/>
    <property type="match status" value="1"/>
</dbReference>
<dbReference type="InterPro" id="IPR009057">
    <property type="entry name" value="Homeodomain-like_sf"/>
</dbReference>
<evidence type="ECO:0000313" key="2">
    <source>
        <dbReference type="EMBL" id="MFH5207876.1"/>
    </source>
</evidence>
<reference evidence="2 3" key="1">
    <citation type="submission" date="2024-10" db="EMBL/GenBank/DDBJ databases">
        <authorList>
            <person name="Riesco R."/>
        </authorList>
    </citation>
    <scope>NUCLEOTIDE SEQUENCE [LARGE SCALE GENOMIC DNA]</scope>
    <source>
        <strain evidence="2 3">NCIMB 15449</strain>
    </source>
</reference>
<evidence type="ECO:0000313" key="3">
    <source>
        <dbReference type="Proteomes" id="UP001609175"/>
    </source>
</evidence>
<accession>A0ABW7JIS6</accession>
<sequence length="125" mass="13630">MAKKNYSDEFKRDAVALYRDTDGATLASVAKDLGINDVTLASWCKTAGVPIRHTRPGAATPTAGGSVETPEQELARLRAENQQLKSEKTTLGCEFAYFGPQPRQLLLRCLTRTARSYRARAGSVV</sequence>
<keyword evidence="1" id="KW-0175">Coiled coil</keyword>